<keyword evidence="14" id="KW-0675">Receptor</keyword>
<dbReference type="SUPFAM" id="SSF52058">
    <property type="entry name" value="L domain-like"/>
    <property type="match status" value="1"/>
</dbReference>
<evidence type="ECO:0000256" key="4">
    <source>
        <dbReference type="ARBA" id="ARBA00022614"/>
    </source>
</evidence>
<feature type="binding site" evidence="16">
    <location>
        <position position="609"/>
    </location>
    <ligand>
        <name>ATP</name>
        <dbReference type="ChEBI" id="CHEBI:30616"/>
    </ligand>
</feature>
<dbReference type="AlphaFoldDB" id="A0AA41VYS4"/>
<dbReference type="Pfam" id="PF08263">
    <property type="entry name" value="LRRNT_2"/>
    <property type="match status" value="2"/>
</dbReference>
<dbReference type="InterPro" id="IPR052422">
    <property type="entry name" value="Auxin_Ser/Thr_Kinase"/>
</dbReference>
<dbReference type="GO" id="GO:0016020">
    <property type="term" value="C:membrane"/>
    <property type="evidence" value="ECO:0007669"/>
    <property type="project" value="UniProtKB-SubCell"/>
</dbReference>
<dbReference type="PROSITE" id="PS00108">
    <property type="entry name" value="PROTEIN_KINASE_ST"/>
    <property type="match status" value="1"/>
</dbReference>
<comment type="caution">
    <text evidence="20">The sequence shown here is derived from an EMBL/GenBank/DDBJ whole genome shotgun (WGS) entry which is preliminary data.</text>
</comment>
<keyword evidence="12 18" id="KW-1133">Transmembrane helix</keyword>
<feature type="domain" description="Protein kinase" evidence="19">
    <location>
        <begin position="581"/>
        <end position="801"/>
    </location>
</feature>
<dbReference type="Pfam" id="PF13855">
    <property type="entry name" value="LRR_8"/>
    <property type="match status" value="1"/>
</dbReference>
<evidence type="ECO:0000256" key="14">
    <source>
        <dbReference type="ARBA" id="ARBA00023170"/>
    </source>
</evidence>
<evidence type="ECO:0000256" key="1">
    <source>
        <dbReference type="ARBA" id="ARBA00004167"/>
    </source>
</evidence>
<feature type="compositionally biased region" description="Low complexity" evidence="17">
    <location>
        <begin position="460"/>
        <end position="471"/>
    </location>
</feature>
<evidence type="ECO:0000256" key="3">
    <source>
        <dbReference type="ARBA" id="ARBA00022527"/>
    </source>
</evidence>
<keyword evidence="6 18" id="KW-0812">Transmembrane</keyword>
<comment type="subcellular location">
    <subcellularLocation>
        <location evidence="1">Membrane</location>
        <topology evidence="1">Single-pass membrane protein</topology>
    </subcellularLocation>
</comment>
<dbReference type="FunFam" id="3.80.10.10:FF:000190">
    <property type="entry name" value="Receptor-like kinase TMK4"/>
    <property type="match status" value="1"/>
</dbReference>
<dbReference type="InterPro" id="IPR032675">
    <property type="entry name" value="LRR_dom_sf"/>
</dbReference>
<evidence type="ECO:0000256" key="17">
    <source>
        <dbReference type="SAM" id="MobiDB-lite"/>
    </source>
</evidence>
<keyword evidence="10" id="KW-0418">Kinase</keyword>
<keyword evidence="4" id="KW-0433">Leucine-rich repeat</keyword>
<keyword evidence="3" id="KW-0723">Serine/threonine-protein kinase</keyword>
<dbReference type="Gene3D" id="3.80.10.10">
    <property type="entry name" value="Ribonuclease Inhibitor"/>
    <property type="match status" value="2"/>
</dbReference>
<keyword evidence="21" id="KW-1185">Reference proteome</keyword>
<evidence type="ECO:0000256" key="13">
    <source>
        <dbReference type="ARBA" id="ARBA00023136"/>
    </source>
</evidence>
<keyword evidence="9 16" id="KW-0547">Nucleotide-binding</keyword>
<sequence>MKEKGKTNPFLKNPFFIFLSIFPLFFFSLGHSADVDVIQKLSEALKPKPSGWSGTDPCKWPGIKCSGSTVQIIDISKQKLSGSLDTIDFNLLTELKTLTLQDNLFTGPIPSFQDLVNLKELFLDQNNFTSVPPKVFSGLTGLEVISVSDNLELEPWVLPEDLTQSTSLQTIYASHCNLEGPIPDFIAGFVSLQELRLSYNNLTGVLPGNLAESSLKYFWVNNQVMGLSGTLDVIGKMTNVEQVWVNKNMFSGAIPDLSNCTSLKDIQLRDNLLTGVVPSTLMQLPVLGNVSLANNKLMGEYPSFRPGTNVIIKGQNSFCKETPGPCDPQVTTLLKIAEALGWPGTLADNWKGNDACQGWTFVTCDPQKKNVTVINFSKLHFVGTISPAFAELASLKNLFLNDNNLTGPIPDSLLNLAQLQTVDVTNNNLSGKVPLFPPGKVTLKAEGNPNLGKEIPSPPDGDSSSPDGSPGAHKNASVSTGMIVGVVIAVIVFLAVAFLVGYLYFKKKHHKEFGRVQSPPRNGKEIARGNGTAGSSSRNGYGGVATELTSQSSGDNSEAQYFEGGNVAISIDILREVTDNFSEKNILGRGGFGIVYKGELHDGTQIAVKRMESNLMGTKGLNEFQAEIAVLTKVRHRHLVALLGFCVNGHERLLVYEYMPQGTLSHHLFEWNQSGGNPLTWKQRVSIALDVARGVEYLHSLAQQSFIHRDLKPTNILLGDDMRAKVADFGLVKNAPDGKYSLETRLAGTFGYLAPEYAGMNFQILLIRTSSFGLYNISFSIFIRSASSRHLALIASNILST</sequence>
<dbReference type="FunFam" id="3.30.200.20:FF:000226">
    <property type="entry name" value="receptor protein kinase TMK1"/>
    <property type="match status" value="1"/>
</dbReference>
<dbReference type="Pfam" id="PF00560">
    <property type="entry name" value="LRR_1"/>
    <property type="match status" value="2"/>
</dbReference>
<feature type="compositionally biased region" description="Polar residues" evidence="17">
    <location>
        <begin position="547"/>
        <end position="556"/>
    </location>
</feature>
<gene>
    <name evidence="20" type="ORF">MKW94_000181</name>
</gene>
<dbReference type="PANTHER" id="PTHR47986">
    <property type="entry name" value="OSJNBA0070M12.3 PROTEIN"/>
    <property type="match status" value="1"/>
</dbReference>
<keyword evidence="8" id="KW-0677">Repeat</keyword>
<dbReference type="InterPro" id="IPR001245">
    <property type="entry name" value="Ser-Thr/Tyr_kinase_cat_dom"/>
</dbReference>
<dbReference type="Pfam" id="PF07714">
    <property type="entry name" value="PK_Tyr_Ser-Thr"/>
    <property type="match status" value="1"/>
</dbReference>
<dbReference type="SMART" id="SM00369">
    <property type="entry name" value="LRR_TYP"/>
    <property type="match status" value="3"/>
</dbReference>
<evidence type="ECO:0000256" key="10">
    <source>
        <dbReference type="ARBA" id="ARBA00022777"/>
    </source>
</evidence>
<dbReference type="SUPFAM" id="SSF56112">
    <property type="entry name" value="Protein kinase-like (PK-like)"/>
    <property type="match status" value="1"/>
</dbReference>
<dbReference type="Proteomes" id="UP001177140">
    <property type="component" value="Unassembled WGS sequence"/>
</dbReference>
<evidence type="ECO:0000256" key="15">
    <source>
        <dbReference type="ARBA" id="ARBA00023180"/>
    </source>
</evidence>
<dbReference type="PROSITE" id="PS00107">
    <property type="entry name" value="PROTEIN_KINASE_ATP"/>
    <property type="match status" value="1"/>
</dbReference>
<keyword evidence="15" id="KW-0325">Glycoprotein</keyword>
<dbReference type="GO" id="GO:0004674">
    <property type="term" value="F:protein serine/threonine kinase activity"/>
    <property type="evidence" value="ECO:0007669"/>
    <property type="project" value="UniProtKB-KW"/>
</dbReference>
<proteinExistence type="inferred from homology"/>
<evidence type="ECO:0000256" key="8">
    <source>
        <dbReference type="ARBA" id="ARBA00022737"/>
    </source>
</evidence>
<evidence type="ECO:0000256" key="6">
    <source>
        <dbReference type="ARBA" id="ARBA00022692"/>
    </source>
</evidence>
<keyword evidence="5" id="KW-0808">Transferase</keyword>
<reference evidence="20" key="1">
    <citation type="submission" date="2022-03" db="EMBL/GenBank/DDBJ databases">
        <title>A functionally conserved STORR gene fusion in Papaver species that diverged 16.8 million years ago.</title>
        <authorList>
            <person name="Catania T."/>
        </authorList>
    </citation>
    <scope>NUCLEOTIDE SEQUENCE</scope>
    <source>
        <strain evidence="20">S-191538</strain>
    </source>
</reference>
<evidence type="ECO:0000256" key="5">
    <source>
        <dbReference type="ARBA" id="ARBA00022679"/>
    </source>
</evidence>
<dbReference type="InterPro" id="IPR000719">
    <property type="entry name" value="Prot_kinase_dom"/>
</dbReference>
<keyword evidence="11 16" id="KW-0067">ATP-binding</keyword>
<keyword evidence="13 18" id="KW-0472">Membrane</keyword>
<evidence type="ECO:0000313" key="21">
    <source>
        <dbReference type="Proteomes" id="UP001177140"/>
    </source>
</evidence>
<evidence type="ECO:0000313" key="20">
    <source>
        <dbReference type="EMBL" id="MCL7049931.1"/>
    </source>
</evidence>
<dbReference type="Gene3D" id="1.10.510.10">
    <property type="entry name" value="Transferase(Phosphotransferase) domain 1"/>
    <property type="match status" value="1"/>
</dbReference>
<dbReference type="PANTHER" id="PTHR47986:SF10">
    <property type="entry name" value="RECEPTOR-LIKE KINASE TMK4"/>
    <property type="match status" value="1"/>
</dbReference>
<dbReference type="Gene3D" id="3.30.200.20">
    <property type="entry name" value="Phosphorylase Kinase, domain 1"/>
    <property type="match status" value="1"/>
</dbReference>
<evidence type="ECO:0000256" key="7">
    <source>
        <dbReference type="ARBA" id="ARBA00022729"/>
    </source>
</evidence>
<evidence type="ECO:0000256" key="11">
    <source>
        <dbReference type="ARBA" id="ARBA00022840"/>
    </source>
</evidence>
<comment type="similarity">
    <text evidence="2">Belongs to the protein kinase superfamily. Ser/Thr protein kinase family.</text>
</comment>
<dbReference type="InterPro" id="IPR008271">
    <property type="entry name" value="Ser/Thr_kinase_AS"/>
</dbReference>
<feature type="transmembrane region" description="Helical" evidence="18">
    <location>
        <begin position="482"/>
        <end position="505"/>
    </location>
</feature>
<evidence type="ECO:0000256" key="18">
    <source>
        <dbReference type="SAM" id="Phobius"/>
    </source>
</evidence>
<feature type="region of interest" description="Disordered" evidence="17">
    <location>
        <begin position="446"/>
        <end position="475"/>
    </location>
</feature>
<evidence type="ECO:0000256" key="12">
    <source>
        <dbReference type="ARBA" id="ARBA00022989"/>
    </source>
</evidence>
<dbReference type="GO" id="GO:0005524">
    <property type="term" value="F:ATP binding"/>
    <property type="evidence" value="ECO:0007669"/>
    <property type="project" value="UniProtKB-UniRule"/>
</dbReference>
<accession>A0AA41VYS4</accession>
<feature type="region of interest" description="Disordered" evidence="17">
    <location>
        <begin position="514"/>
        <end position="556"/>
    </location>
</feature>
<dbReference type="InterPro" id="IPR001611">
    <property type="entry name" value="Leu-rich_rpt"/>
</dbReference>
<evidence type="ECO:0000259" key="19">
    <source>
        <dbReference type="PROSITE" id="PS50011"/>
    </source>
</evidence>
<keyword evidence="7" id="KW-0732">Signal</keyword>
<evidence type="ECO:0000256" key="16">
    <source>
        <dbReference type="PROSITE-ProRule" id="PRU10141"/>
    </source>
</evidence>
<organism evidence="20 21">
    <name type="scientific">Papaver nudicaule</name>
    <name type="common">Iceland poppy</name>
    <dbReference type="NCBI Taxonomy" id="74823"/>
    <lineage>
        <taxon>Eukaryota</taxon>
        <taxon>Viridiplantae</taxon>
        <taxon>Streptophyta</taxon>
        <taxon>Embryophyta</taxon>
        <taxon>Tracheophyta</taxon>
        <taxon>Spermatophyta</taxon>
        <taxon>Magnoliopsida</taxon>
        <taxon>Ranunculales</taxon>
        <taxon>Papaveraceae</taxon>
        <taxon>Papaveroideae</taxon>
        <taxon>Papaver</taxon>
    </lineage>
</organism>
<dbReference type="InterPro" id="IPR017441">
    <property type="entry name" value="Protein_kinase_ATP_BS"/>
</dbReference>
<dbReference type="FunFam" id="3.80.10.10:FF:000129">
    <property type="entry name" value="Leucine-rich repeat receptor-like kinase"/>
    <property type="match status" value="1"/>
</dbReference>
<protein>
    <recommendedName>
        <fullName evidence="19">Protein kinase domain-containing protein</fullName>
    </recommendedName>
</protein>
<dbReference type="InterPro" id="IPR013210">
    <property type="entry name" value="LRR_N_plant-typ"/>
</dbReference>
<dbReference type="SMART" id="SM00220">
    <property type="entry name" value="S_TKc"/>
    <property type="match status" value="1"/>
</dbReference>
<dbReference type="InterPro" id="IPR003591">
    <property type="entry name" value="Leu-rich_rpt_typical-subtyp"/>
</dbReference>
<name>A0AA41VYS4_PAPNU</name>
<dbReference type="InterPro" id="IPR011009">
    <property type="entry name" value="Kinase-like_dom_sf"/>
</dbReference>
<evidence type="ECO:0000256" key="2">
    <source>
        <dbReference type="ARBA" id="ARBA00008684"/>
    </source>
</evidence>
<dbReference type="PROSITE" id="PS50011">
    <property type="entry name" value="PROTEIN_KINASE_DOM"/>
    <property type="match status" value="1"/>
</dbReference>
<dbReference type="EMBL" id="JAJJMA010321775">
    <property type="protein sequence ID" value="MCL7049931.1"/>
    <property type="molecule type" value="Genomic_DNA"/>
</dbReference>
<evidence type="ECO:0000256" key="9">
    <source>
        <dbReference type="ARBA" id="ARBA00022741"/>
    </source>
</evidence>